<accession>A0A2P6NLC8</accession>
<reference evidence="1 2" key="1">
    <citation type="journal article" date="2018" name="Genome Biol. Evol.">
        <title>Multiple Roots of Fruiting Body Formation in Amoebozoa.</title>
        <authorList>
            <person name="Hillmann F."/>
            <person name="Forbes G."/>
            <person name="Novohradska S."/>
            <person name="Ferling I."/>
            <person name="Riege K."/>
            <person name="Groth M."/>
            <person name="Westermann M."/>
            <person name="Marz M."/>
            <person name="Spaller T."/>
            <person name="Winckler T."/>
            <person name="Schaap P."/>
            <person name="Glockner G."/>
        </authorList>
    </citation>
    <scope>NUCLEOTIDE SEQUENCE [LARGE SCALE GENOMIC DNA]</scope>
    <source>
        <strain evidence="1 2">Jena</strain>
    </source>
</reference>
<name>A0A2P6NLC8_9EUKA</name>
<evidence type="ECO:0000313" key="1">
    <source>
        <dbReference type="EMBL" id="PRP84763.1"/>
    </source>
</evidence>
<proteinExistence type="predicted"/>
<sequence>MHSPQAPSFFIKINRSIIFTSFIAPALDSSAQHIPDLVCVVRSPTAVHTPSKDDKDLRGEISQESTPHKIHLRNGKTFTRRGSWMMRTILASELTRIVDLWLYTKYKSQQKQAVTICRIQMKQCLRNIAYVIDGDTLARND</sequence>
<gene>
    <name evidence="1" type="ORF">PROFUN_07865</name>
</gene>
<evidence type="ECO:0000313" key="2">
    <source>
        <dbReference type="Proteomes" id="UP000241769"/>
    </source>
</evidence>
<keyword evidence="2" id="KW-1185">Reference proteome</keyword>
<dbReference type="EMBL" id="MDYQ01000057">
    <property type="protein sequence ID" value="PRP84763.1"/>
    <property type="molecule type" value="Genomic_DNA"/>
</dbReference>
<dbReference type="AlphaFoldDB" id="A0A2P6NLC8"/>
<dbReference type="Proteomes" id="UP000241769">
    <property type="component" value="Unassembled WGS sequence"/>
</dbReference>
<dbReference type="InParanoid" id="A0A2P6NLC8"/>
<organism evidence="1 2">
    <name type="scientific">Planoprotostelium fungivorum</name>
    <dbReference type="NCBI Taxonomy" id="1890364"/>
    <lineage>
        <taxon>Eukaryota</taxon>
        <taxon>Amoebozoa</taxon>
        <taxon>Evosea</taxon>
        <taxon>Variosea</taxon>
        <taxon>Cavosteliida</taxon>
        <taxon>Cavosteliaceae</taxon>
        <taxon>Planoprotostelium</taxon>
    </lineage>
</organism>
<protein>
    <submittedName>
        <fullName evidence="1">Uncharacterized protein</fullName>
    </submittedName>
</protein>
<comment type="caution">
    <text evidence="1">The sequence shown here is derived from an EMBL/GenBank/DDBJ whole genome shotgun (WGS) entry which is preliminary data.</text>
</comment>